<dbReference type="Proteomes" id="UP000092573">
    <property type="component" value="Chromosome"/>
</dbReference>
<protein>
    <submittedName>
        <fullName evidence="6">Phosphoglycolate phosphatase</fullName>
    </submittedName>
</protein>
<dbReference type="SFLD" id="SFLDS00003">
    <property type="entry name" value="Haloacid_Dehalogenase"/>
    <property type="match status" value="1"/>
</dbReference>
<dbReference type="Gene3D" id="1.10.150.240">
    <property type="entry name" value="Putative phosphatase, domain 2"/>
    <property type="match status" value="1"/>
</dbReference>
<dbReference type="GO" id="GO:0016787">
    <property type="term" value="F:hydrolase activity"/>
    <property type="evidence" value="ECO:0007669"/>
    <property type="project" value="UniProtKB-KW"/>
</dbReference>
<evidence type="ECO:0000256" key="1">
    <source>
        <dbReference type="ARBA" id="ARBA00001946"/>
    </source>
</evidence>
<dbReference type="PANTHER" id="PTHR46193">
    <property type="entry name" value="6-PHOSPHOGLUCONATE PHOSPHATASE"/>
    <property type="match status" value="1"/>
</dbReference>
<accession>A0A1B1N292</accession>
<dbReference type="FunFam" id="3.40.50.1000:FF:000036">
    <property type="entry name" value="HAD family hydrolase"/>
    <property type="match status" value="1"/>
</dbReference>
<dbReference type="AlphaFoldDB" id="A0A1B1N292"/>
<organism evidence="6 7">
    <name type="scientific">Paenibacillus yonginensis</name>
    <dbReference type="NCBI Taxonomy" id="1462996"/>
    <lineage>
        <taxon>Bacteria</taxon>
        <taxon>Bacillati</taxon>
        <taxon>Bacillota</taxon>
        <taxon>Bacilli</taxon>
        <taxon>Bacillales</taxon>
        <taxon>Paenibacillaceae</taxon>
        <taxon>Paenibacillus</taxon>
    </lineage>
</organism>
<dbReference type="CDD" id="cd16423">
    <property type="entry name" value="HAD_BPGM-like"/>
    <property type="match status" value="1"/>
</dbReference>
<comment type="cofactor">
    <cofactor evidence="1">
        <name>Mg(2+)</name>
        <dbReference type="ChEBI" id="CHEBI:18420"/>
    </cofactor>
</comment>
<dbReference type="EMBL" id="CP014167">
    <property type="protein sequence ID" value="ANS75557.1"/>
    <property type="molecule type" value="Genomic_DNA"/>
</dbReference>
<dbReference type="NCBIfam" id="TIGR01549">
    <property type="entry name" value="HAD-SF-IA-v1"/>
    <property type="match status" value="1"/>
</dbReference>
<dbReference type="InterPro" id="IPR036412">
    <property type="entry name" value="HAD-like_sf"/>
</dbReference>
<evidence type="ECO:0000256" key="4">
    <source>
        <dbReference type="ARBA" id="ARBA00022801"/>
    </source>
</evidence>
<dbReference type="STRING" id="1462996.AWM70_13915"/>
<dbReference type="PRINTS" id="PR00413">
    <property type="entry name" value="HADHALOGNASE"/>
</dbReference>
<dbReference type="Gene3D" id="3.40.50.1000">
    <property type="entry name" value="HAD superfamily/HAD-like"/>
    <property type="match status" value="1"/>
</dbReference>
<reference evidence="6 7" key="1">
    <citation type="submission" date="2016-01" db="EMBL/GenBank/DDBJ databases">
        <title>Complete Genome Sequence of Paenibacillus yonginensis DCY84, a novel Plant Growth-Promoting Bacteria with Elicitation of Induced Systemic Resistance.</title>
        <authorList>
            <person name="Kim Y.J."/>
            <person name="Yang D.C."/>
            <person name="Sukweenadhi J."/>
        </authorList>
    </citation>
    <scope>NUCLEOTIDE SEQUENCE [LARGE SCALE GENOMIC DNA]</scope>
    <source>
        <strain evidence="6 7">DCY84</strain>
    </source>
</reference>
<dbReference type="NCBIfam" id="TIGR01509">
    <property type="entry name" value="HAD-SF-IA-v3"/>
    <property type="match status" value="1"/>
</dbReference>
<name>A0A1B1N292_9BACL</name>
<evidence type="ECO:0000313" key="6">
    <source>
        <dbReference type="EMBL" id="ANS75557.1"/>
    </source>
</evidence>
<dbReference type="OrthoDB" id="9797743at2"/>
<evidence type="ECO:0000256" key="2">
    <source>
        <dbReference type="ARBA" id="ARBA00006171"/>
    </source>
</evidence>
<evidence type="ECO:0000256" key="5">
    <source>
        <dbReference type="ARBA" id="ARBA00022842"/>
    </source>
</evidence>
<dbReference type="GO" id="GO:0046872">
    <property type="term" value="F:metal ion binding"/>
    <property type="evidence" value="ECO:0007669"/>
    <property type="project" value="UniProtKB-KW"/>
</dbReference>
<dbReference type="InterPro" id="IPR023198">
    <property type="entry name" value="PGP-like_dom2"/>
</dbReference>
<keyword evidence="7" id="KW-1185">Reference proteome</keyword>
<keyword evidence="4" id="KW-0378">Hydrolase</keyword>
<evidence type="ECO:0000313" key="7">
    <source>
        <dbReference type="Proteomes" id="UP000092573"/>
    </source>
</evidence>
<evidence type="ECO:0000256" key="3">
    <source>
        <dbReference type="ARBA" id="ARBA00022723"/>
    </source>
</evidence>
<dbReference type="SFLD" id="SFLDG01129">
    <property type="entry name" value="C1.5:_HAD__Beta-PGM__Phosphata"/>
    <property type="match status" value="1"/>
</dbReference>
<comment type="similarity">
    <text evidence="2">Belongs to the HAD-like hydrolase superfamily. CbbY/CbbZ/Gph/YieH family.</text>
</comment>
<dbReference type="InterPro" id="IPR006439">
    <property type="entry name" value="HAD-SF_hydro_IA"/>
</dbReference>
<dbReference type="InterPro" id="IPR023214">
    <property type="entry name" value="HAD_sf"/>
</dbReference>
<gene>
    <name evidence="6" type="ORF">AWM70_13915</name>
</gene>
<sequence length="222" mass="25350">MIKGFIFDFDGTIIDTETAWYYAFRDAYAEHGVELTLEQYSTCIGTDLNDFNPYEYLMTDLKLPLDKEAFRQSIHRRHSELMELEAIRPGIQQYLDAAKEANLKLGIASSSSREWVEKHLDQLGITDYFECIKTSDDVAKVKPDPELYQQALQCLNLKPEETVAIEDSPNGSRAAAAAGLHCVVIPNEITRFLEFQTPHHQTSRLSDLDFDHVVSRKLFLEA</sequence>
<dbReference type="PANTHER" id="PTHR46193:SF21">
    <property type="entry name" value="SLL1138 PROTEIN"/>
    <property type="match status" value="1"/>
</dbReference>
<keyword evidence="3" id="KW-0479">Metal-binding</keyword>
<dbReference type="RefSeq" id="WP_068697332.1">
    <property type="nucleotide sequence ID" value="NZ_CP014167.1"/>
</dbReference>
<proteinExistence type="inferred from homology"/>
<dbReference type="SFLD" id="SFLDG01135">
    <property type="entry name" value="C1.5.6:_HAD__Beta-PGM__Phospha"/>
    <property type="match status" value="1"/>
</dbReference>
<dbReference type="Pfam" id="PF13419">
    <property type="entry name" value="HAD_2"/>
    <property type="match status" value="1"/>
</dbReference>
<dbReference type="SUPFAM" id="SSF56784">
    <property type="entry name" value="HAD-like"/>
    <property type="match status" value="1"/>
</dbReference>
<dbReference type="KEGG" id="pyg:AWM70_13915"/>
<keyword evidence="5" id="KW-0460">Magnesium</keyword>
<dbReference type="InterPro" id="IPR041492">
    <property type="entry name" value="HAD_2"/>
</dbReference>
<dbReference type="InterPro" id="IPR051600">
    <property type="entry name" value="Beta-PGM-like"/>
</dbReference>